<dbReference type="AlphaFoldDB" id="A0A367YUD4"/>
<dbReference type="EMBL" id="QOUI01000006">
    <property type="protein sequence ID" value="RCK69428.1"/>
    <property type="molecule type" value="Genomic_DNA"/>
</dbReference>
<feature type="domain" description="TfoX N-terminal" evidence="1">
    <location>
        <begin position="12"/>
        <end position="99"/>
    </location>
</feature>
<keyword evidence="3" id="KW-1185">Reference proteome</keyword>
<evidence type="ECO:0000313" key="3">
    <source>
        <dbReference type="Proteomes" id="UP000252770"/>
    </source>
</evidence>
<accession>A0A367YUD4</accession>
<protein>
    <submittedName>
        <fullName evidence="2">RNA methyltransferase</fullName>
    </submittedName>
</protein>
<name>A0A367YUD4_9ACTN</name>
<gene>
    <name evidence="2" type="ORF">DT076_11120</name>
</gene>
<evidence type="ECO:0000259" key="1">
    <source>
        <dbReference type="Pfam" id="PF04993"/>
    </source>
</evidence>
<keyword evidence="2" id="KW-0489">Methyltransferase</keyword>
<dbReference type="InterPro" id="IPR007076">
    <property type="entry name" value="TfoX_N"/>
</dbReference>
<dbReference type="GO" id="GO:0008168">
    <property type="term" value="F:methyltransferase activity"/>
    <property type="evidence" value="ECO:0007669"/>
    <property type="project" value="UniProtKB-KW"/>
</dbReference>
<dbReference type="SUPFAM" id="SSF159894">
    <property type="entry name" value="YgaC/TfoX-N like"/>
    <property type="match status" value="1"/>
</dbReference>
<dbReference type="Pfam" id="PF04993">
    <property type="entry name" value="TfoX_N"/>
    <property type="match status" value="1"/>
</dbReference>
<sequence>MEELEDRVRATLAGHEDVREVRMFGYRCFMVGEKLRVGVGGAGGLLVRTGPERYQEALGWPGARPALMKDRPMPGWVDVDAATLGTVEALRRWVGLSLEQ</sequence>
<evidence type="ECO:0000313" key="2">
    <source>
        <dbReference type="EMBL" id="RCK69428.1"/>
    </source>
</evidence>
<comment type="caution">
    <text evidence="2">The sequence shown here is derived from an EMBL/GenBank/DDBJ whole genome shotgun (WGS) entry which is preliminary data.</text>
</comment>
<reference evidence="2 3" key="1">
    <citation type="submission" date="2018-07" db="EMBL/GenBank/DDBJ databases">
        <title>Desertimonas flava gen. nov. sp. nov.</title>
        <authorList>
            <person name="Liu S."/>
        </authorList>
    </citation>
    <scope>NUCLEOTIDE SEQUENCE [LARGE SCALE GENOMIC DNA]</scope>
    <source>
        <strain evidence="2 3">16Sb5-5</strain>
    </source>
</reference>
<proteinExistence type="predicted"/>
<dbReference type="GO" id="GO:0032259">
    <property type="term" value="P:methylation"/>
    <property type="evidence" value="ECO:0007669"/>
    <property type="project" value="UniProtKB-KW"/>
</dbReference>
<organism evidence="2 3">
    <name type="scientific">Desertihabitans brevis</name>
    <dbReference type="NCBI Taxonomy" id="2268447"/>
    <lineage>
        <taxon>Bacteria</taxon>
        <taxon>Bacillati</taxon>
        <taxon>Actinomycetota</taxon>
        <taxon>Actinomycetes</taxon>
        <taxon>Propionibacteriales</taxon>
        <taxon>Propionibacteriaceae</taxon>
        <taxon>Desertihabitans</taxon>
    </lineage>
</organism>
<keyword evidence="2" id="KW-0808">Transferase</keyword>
<dbReference type="RefSeq" id="WP_114126746.1">
    <property type="nucleotide sequence ID" value="NZ_QOUI01000006.1"/>
</dbReference>
<dbReference type="Proteomes" id="UP000252770">
    <property type="component" value="Unassembled WGS sequence"/>
</dbReference>